<dbReference type="InterPro" id="IPR024775">
    <property type="entry name" value="DinB-like"/>
</dbReference>
<proteinExistence type="predicted"/>
<dbReference type="AlphaFoldDB" id="W0RQJ0"/>
<accession>W0RQJ0</accession>
<organism evidence="2 3">
    <name type="scientific">Gemmatirosa kalamazoonensis</name>
    <dbReference type="NCBI Taxonomy" id="861299"/>
    <lineage>
        <taxon>Bacteria</taxon>
        <taxon>Pseudomonadati</taxon>
        <taxon>Gemmatimonadota</taxon>
        <taxon>Gemmatimonadia</taxon>
        <taxon>Gemmatimonadales</taxon>
        <taxon>Gemmatimonadaceae</taxon>
        <taxon>Gemmatirosa</taxon>
    </lineage>
</organism>
<feature type="domain" description="DinB-like" evidence="1">
    <location>
        <begin position="30"/>
        <end position="161"/>
    </location>
</feature>
<reference evidence="2 3" key="1">
    <citation type="journal article" date="2014" name="Genome Announc.">
        <title>Genome Sequence and Methylome of Soil Bacterium Gemmatirosa kalamazoonensis KBS708T, a Member of the Rarely Cultivated Gemmatimonadetes Phylum.</title>
        <authorList>
            <person name="Debruyn J.M."/>
            <person name="Radosevich M."/>
            <person name="Wommack K.E."/>
            <person name="Polson S.W."/>
            <person name="Hauser L.J."/>
            <person name="Fawaz M.N."/>
            <person name="Korlach J."/>
            <person name="Tsai Y.C."/>
        </authorList>
    </citation>
    <scope>NUCLEOTIDE SEQUENCE [LARGE SCALE GENOMIC DNA]</scope>
    <source>
        <strain evidence="2 3">KBS708</strain>
        <plasmid evidence="3">Plasmid 1</plasmid>
    </source>
</reference>
<evidence type="ECO:0000259" key="1">
    <source>
        <dbReference type="Pfam" id="PF12867"/>
    </source>
</evidence>
<dbReference type="HOGENOM" id="CLU_1545417_0_0_0"/>
<dbReference type="InParanoid" id="W0RQJ0"/>
<dbReference type="Pfam" id="PF12867">
    <property type="entry name" value="DinB_2"/>
    <property type="match status" value="1"/>
</dbReference>
<dbReference type="InterPro" id="IPR034660">
    <property type="entry name" value="DinB/YfiT-like"/>
</dbReference>
<protein>
    <submittedName>
        <fullName evidence="2">DinB-like domain protein</fullName>
    </submittedName>
</protein>
<sequence>MIRLIDWTARTWTFDLPVGAFPAVVERVRGTPARAAALVDGVPEHALGARVDGAWSAKDHIGHLDDLHDLDDRRLTEFLDGARTLTAADMTNRRTHDANHADMPIAVILARLVAHRAELVARLDALTEADVAATAMHPRLQRPMRLVDWLQFVAEHDDHHLVRAREALRAARL</sequence>
<dbReference type="Proteomes" id="UP000019151">
    <property type="component" value="Plasmid 1"/>
</dbReference>
<keyword evidence="3" id="KW-1185">Reference proteome</keyword>
<keyword evidence="2" id="KW-0614">Plasmid</keyword>
<dbReference type="KEGG" id="gba:J421_5182"/>
<dbReference type="OrthoDB" id="117346at2"/>
<evidence type="ECO:0000313" key="3">
    <source>
        <dbReference type="Proteomes" id="UP000019151"/>
    </source>
</evidence>
<dbReference type="SUPFAM" id="SSF109854">
    <property type="entry name" value="DinB/YfiT-like putative metalloenzymes"/>
    <property type="match status" value="1"/>
</dbReference>
<dbReference type="EMBL" id="CP007129">
    <property type="protein sequence ID" value="AHG92717.1"/>
    <property type="molecule type" value="Genomic_DNA"/>
</dbReference>
<name>W0RQJ0_9BACT</name>
<dbReference type="RefSeq" id="WP_025414046.1">
    <property type="nucleotide sequence ID" value="NZ_CP007129.1"/>
</dbReference>
<gene>
    <name evidence="2" type="ORF">J421_5182</name>
</gene>
<evidence type="ECO:0000313" key="2">
    <source>
        <dbReference type="EMBL" id="AHG92717.1"/>
    </source>
</evidence>
<dbReference type="Gene3D" id="1.20.120.450">
    <property type="entry name" value="dinb family like domain"/>
    <property type="match status" value="1"/>
</dbReference>
<geneLocation type="plasmid" evidence="2 3">
    <name>1</name>
</geneLocation>